<dbReference type="PANTHER" id="PTHR43744">
    <property type="entry name" value="ABC TRANSPORTER PERMEASE PROTEIN MG189-RELATED-RELATED"/>
    <property type="match status" value="1"/>
</dbReference>
<feature type="transmembrane region" description="Helical" evidence="7">
    <location>
        <begin position="12"/>
        <end position="32"/>
    </location>
</feature>
<feature type="transmembrane region" description="Helical" evidence="7">
    <location>
        <begin position="143"/>
        <end position="163"/>
    </location>
</feature>
<dbReference type="InterPro" id="IPR000515">
    <property type="entry name" value="MetI-like"/>
</dbReference>
<feature type="transmembrane region" description="Helical" evidence="7">
    <location>
        <begin position="244"/>
        <end position="263"/>
    </location>
</feature>
<keyword evidence="4 7" id="KW-0812">Transmembrane</keyword>
<dbReference type="Pfam" id="PF00528">
    <property type="entry name" value="BPD_transp_1"/>
    <property type="match status" value="1"/>
</dbReference>
<organism evidence="9 10">
    <name type="scientific">Paenibacillus flagellatus</name>
    <dbReference type="NCBI Taxonomy" id="2211139"/>
    <lineage>
        <taxon>Bacteria</taxon>
        <taxon>Bacillati</taxon>
        <taxon>Bacillota</taxon>
        <taxon>Bacilli</taxon>
        <taxon>Bacillales</taxon>
        <taxon>Paenibacillaceae</taxon>
        <taxon>Paenibacillus</taxon>
    </lineage>
</organism>
<comment type="similarity">
    <text evidence="7">Belongs to the binding-protein-dependent transport system permease family.</text>
</comment>
<keyword evidence="10" id="KW-1185">Reference proteome</keyword>
<comment type="subcellular location">
    <subcellularLocation>
        <location evidence="1 7">Cell membrane</location>
        <topology evidence="1 7">Multi-pass membrane protein</topology>
    </subcellularLocation>
</comment>
<dbReference type="PANTHER" id="PTHR43744:SF12">
    <property type="entry name" value="ABC TRANSPORTER PERMEASE PROTEIN MG189-RELATED"/>
    <property type="match status" value="1"/>
</dbReference>
<proteinExistence type="inferred from homology"/>
<evidence type="ECO:0000256" key="7">
    <source>
        <dbReference type="RuleBase" id="RU363032"/>
    </source>
</evidence>
<evidence type="ECO:0000256" key="5">
    <source>
        <dbReference type="ARBA" id="ARBA00022989"/>
    </source>
</evidence>
<dbReference type="SUPFAM" id="SSF161098">
    <property type="entry name" value="MetI-like"/>
    <property type="match status" value="1"/>
</dbReference>
<keyword evidence="5 7" id="KW-1133">Transmembrane helix</keyword>
<dbReference type="GO" id="GO:0055085">
    <property type="term" value="P:transmembrane transport"/>
    <property type="evidence" value="ECO:0007669"/>
    <property type="project" value="InterPro"/>
</dbReference>
<dbReference type="Proteomes" id="UP000247476">
    <property type="component" value="Unassembled WGS sequence"/>
</dbReference>
<dbReference type="InterPro" id="IPR035906">
    <property type="entry name" value="MetI-like_sf"/>
</dbReference>
<comment type="caution">
    <text evidence="9">The sequence shown here is derived from an EMBL/GenBank/DDBJ whole genome shotgun (WGS) entry which is preliminary data.</text>
</comment>
<evidence type="ECO:0000256" key="3">
    <source>
        <dbReference type="ARBA" id="ARBA00022475"/>
    </source>
</evidence>
<evidence type="ECO:0000259" key="8">
    <source>
        <dbReference type="PROSITE" id="PS50928"/>
    </source>
</evidence>
<dbReference type="EMBL" id="QJVJ01000003">
    <property type="protein sequence ID" value="PYI55652.1"/>
    <property type="molecule type" value="Genomic_DNA"/>
</dbReference>
<keyword evidence="3" id="KW-1003">Cell membrane</keyword>
<evidence type="ECO:0000256" key="6">
    <source>
        <dbReference type="ARBA" id="ARBA00023136"/>
    </source>
</evidence>
<dbReference type="OrthoDB" id="187395at2"/>
<evidence type="ECO:0000313" key="10">
    <source>
        <dbReference type="Proteomes" id="UP000247476"/>
    </source>
</evidence>
<evidence type="ECO:0000313" key="9">
    <source>
        <dbReference type="EMBL" id="PYI55652.1"/>
    </source>
</evidence>
<keyword evidence="2 7" id="KW-0813">Transport</keyword>
<protein>
    <submittedName>
        <fullName evidence="9">Carbohydrate ABC transporter permease</fullName>
    </submittedName>
</protein>
<dbReference type="Gene3D" id="1.10.3720.10">
    <property type="entry name" value="MetI-like"/>
    <property type="match status" value="1"/>
</dbReference>
<gene>
    <name evidence="9" type="ORF">DLM86_07950</name>
</gene>
<evidence type="ECO:0000256" key="1">
    <source>
        <dbReference type="ARBA" id="ARBA00004651"/>
    </source>
</evidence>
<evidence type="ECO:0000256" key="2">
    <source>
        <dbReference type="ARBA" id="ARBA00022448"/>
    </source>
</evidence>
<sequence length="278" mass="30562">MSKSGERLMKLSVQLLLLAWAVVSIFPLAWMLSTSLKQKNEIFTNKSLLPRNALHFGNYVEAWTTGGFSRYTWNSVLYSVVVVLGVVLVSTLAAYGLSRLDMVGKKAIYLGMMGTLMIPIPGAFISIYIVVSQLGLANTRIGYMLPMIATALPVSIFILKSFFDDMSREIEEAAIVDGASSFRIYASLMLPIARPAIATIVILNTLGVWNEFMLALVLFSETKLMPIQMGLSVFVGQYTTQYELLMAATSIMVLPVILVYIAMQKQFIQGITSGAIKG</sequence>
<dbReference type="CDD" id="cd06261">
    <property type="entry name" value="TM_PBP2"/>
    <property type="match status" value="1"/>
</dbReference>
<name>A0A2V5K9T7_9BACL</name>
<feature type="transmembrane region" description="Helical" evidence="7">
    <location>
        <begin position="184"/>
        <end position="209"/>
    </location>
</feature>
<accession>A0A2V5K9T7</accession>
<dbReference type="GO" id="GO:0005886">
    <property type="term" value="C:plasma membrane"/>
    <property type="evidence" value="ECO:0007669"/>
    <property type="project" value="UniProtKB-SubCell"/>
</dbReference>
<dbReference type="PROSITE" id="PS50928">
    <property type="entry name" value="ABC_TM1"/>
    <property type="match status" value="1"/>
</dbReference>
<feature type="transmembrane region" description="Helical" evidence="7">
    <location>
        <begin position="76"/>
        <end position="95"/>
    </location>
</feature>
<feature type="domain" description="ABC transmembrane type-1" evidence="8">
    <location>
        <begin position="72"/>
        <end position="263"/>
    </location>
</feature>
<dbReference type="RefSeq" id="WP_110839452.1">
    <property type="nucleotide sequence ID" value="NZ_QJVJ01000003.1"/>
</dbReference>
<feature type="transmembrane region" description="Helical" evidence="7">
    <location>
        <begin position="107"/>
        <end position="131"/>
    </location>
</feature>
<reference evidence="9 10" key="1">
    <citation type="submission" date="2018-05" db="EMBL/GenBank/DDBJ databases">
        <title>Paenibacillus flagellatus sp. nov., isolated from selenium mineral soil.</title>
        <authorList>
            <person name="Dai X."/>
        </authorList>
    </citation>
    <scope>NUCLEOTIDE SEQUENCE [LARGE SCALE GENOMIC DNA]</scope>
    <source>
        <strain evidence="9 10">DXL2</strain>
    </source>
</reference>
<evidence type="ECO:0000256" key="4">
    <source>
        <dbReference type="ARBA" id="ARBA00022692"/>
    </source>
</evidence>
<dbReference type="AlphaFoldDB" id="A0A2V5K9T7"/>
<keyword evidence="6 7" id="KW-0472">Membrane</keyword>